<feature type="domain" description="Glycosyltransferase subfamily 4-like N-terminal" evidence="4">
    <location>
        <begin position="14"/>
        <end position="170"/>
    </location>
</feature>
<name>A0A4R0V232_BIFLL</name>
<keyword evidence="1" id="KW-0328">Glycosyltransferase</keyword>
<organism evidence="5 6">
    <name type="scientific">Bifidobacterium longum subsp. longum</name>
    <dbReference type="NCBI Taxonomy" id="1679"/>
    <lineage>
        <taxon>Bacteria</taxon>
        <taxon>Bacillati</taxon>
        <taxon>Actinomycetota</taxon>
        <taxon>Actinomycetes</taxon>
        <taxon>Bifidobacteriales</taxon>
        <taxon>Bifidobacteriaceae</taxon>
        <taxon>Bifidobacterium</taxon>
    </lineage>
</organism>
<keyword evidence="2" id="KW-0808">Transferase</keyword>
<dbReference type="PANTHER" id="PTHR45947">
    <property type="entry name" value="SULFOQUINOVOSYL TRANSFERASE SQD2"/>
    <property type="match status" value="1"/>
</dbReference>
<dbReference type="Pfam" id="PF13439">
    <property type="entry name" value="Glyco_transf_4"/>
    <property type="match status" value="1"/>
</dbReference>
<dbReference type="Pfam" id="PF00534">
    <property type="entry name" value="Glycos_transf_1"/>
    <property type="match status" value="1"/>
</dbReference>
<evidence type="ECO:0000256" key="1">
    <source>
        <dbReference type="ARBA" id="ARBA00022676"/>
    </source>
</evidence>
<evidence type="ECO:0000259" key="3">
    <source>
        <dbReference type="Pfam" id="PF00534"/>
    </source>
</evidence>
<evidence type="ECO:0000256" key="2">
    <source>
        <dbReference type="ARBA" id="ARBA00022679"/>
    </source>
</evidence>
<dbReference type="SUPFAM" id="SSF53756">
    <property type="entry name" value="UDP-Glycosyltransferase/glycogen phosphorylase"/>
    <property type="match status" value="1"/>
</dbReference>
<feature type="domain" description="Glycosyl transferase family 1" evidence="3">
    <location>
        <begin position="179"/>
        <end position="295"/>
    </location>
</feature>
<evidence type="ECO:0000259" key="4">
    <source>
        <dbReference type="Pfam" id="PF13439"/>
    </source>
</evidence>
<dbReference type="InterPro" id="IPR001296">
    <property type="entry name" value="Glyco_trans_1"/>
</dbReference>
<dbReference type="GO" id="GO:0016757">
    <property type="term" value="F:glycosyltransferase activity"/>
    <property type="evidence" value="ECO:0007669"/>
    <property type="project" value="UniProtKB-KW"/>
</dbReference>
<evidence type="ECO:0000313" key="6">
    <source>
        <dbReference type="Proteomes" id="UP000292692"/>
    </source>
</evidence>
<comment type="caution">
    <text evidence="5">The sequence shown here is derived from an EMBL/GenBank/DDBJ whole genome shotgun (WGS) entry which is preliminary data.</text>
</comment>
<dbReference type="AlphaFoldDB" id="A0A4R0V232"/>
<proteinExistence type="predicted"/>
<sequence length="368" mass="42003">MIRILQVVPNMNSGGIENYIMNMLRVIDRERFHFDFLEHHEATSFFDEEIRDYGCTIHRIPVLDSKNLYAYNRDLKALFRSQHYDIVHGHAASLAYFYLGAAEKAGVPVRIAHSHGTSFLRTPKGYAKRFMFQQAKRHANVRLACSTEAGKYLFGNEPFTIAKNAIDTERFAFDSDLRRNVRQRLGVDDDTLLVGHIGRFNLQKNHEFLLRIFAELKKKRSKSKLLLVGEGETKQHIIDLSKNISISEDVLFEKVTDTPQAYYSAMDVFVLPSLFEGLPLVGIEAQCNGLPCLFASSITRETQVTDLAQFISLDEGFNVWASVLASVSMMPSRMGYSLAVKNAGYDYHDNTIKMQQFYQQCLETVQQS</sequence>
<dbReference type="PANTHER" id="PTHR45947:SF3">
    <property type="entry name" value="SULFOQUINOVOSYL TRANSFERASE SQD2"/>
    <property type="match status" value="1"/>
</dbReference>
<reference evidence="5 6" key="1">
    <citation type="journal article" date="2018" name="Sci. Rep.">
        <title>Genomic diversity and distribution of Bifidobacterium longum subsp. longum across the human lifespan.</title>
        <authorList>
            <person name="Odamaki T."/>
            <person name="Bottacini F."/>
            <person name="Kato K."/>
            <person name="Mitsuyama E."/>
            <person name="Yoshida K."/>
            <person name="Horigome A."/>
            <person name="Xiao J.Z."/>
            <person name="van Sinderen D."/>
        </authorList>
    </citation>
    <scope>NUCLEOTIDE SEQUENCE [LARGE SCALE GENOMIC DNA]</scope>
    <source>
        <strain evidence="5 6">MCC10102</strain>
    </source>
</reference>
<dbReference type="Proteomes" id="UP000292692">
    <property type="component" value="Unassembled WGS sequence"/>
</dbReference>
<dbReference type="InterPro" id="IPR050194">
    <property type="entry name" value="Glycosyltransferase_grp1"/>
</dbReference>
<dbReference type="CDD" id="cd03812">
    <property type="entry name" value="GT4_CapH-like"/>
    <property type="match status" value="1"/>
</dbReference>
<dbReference type="EMBL" id="SHSV01000005">
    <property type="protein sequence ID" value="TCF47552.1"/>
    <property type="molecule type" value="Genomic_DNA"/>
</dbReference>
<dbReference type="RefSeq" id="WP_014485857.1">
    <property type="nucleotide sequence ID" value="NZ_CP029796.1"/>
</dbReference>
<dbReference type="GO" id="GO:1901137">
    <property type="term" value="P:carbohydrate derivative biosynthetic process"/>
    <property type="evidence" value="ECO:0007669"/>
    <property type="project" value="UniProtKB-ARBA"/>
</dbReference>
<accession>A0A4R0V232</accession>
<dbReference type="InterPro" id="IPR028098">
    <property type="entry name" value="Glyco_trans_4-like_N"/>
</dbReference>
<dbReference type="Gene3D" id="3.40.50.2000">
    <property type="entry name" value="Glycogen Phosphorylase B"/>
    <property type="match status" value="2"/>
</dbReference>
<evidence type="ECO:0000313" key="5">
    <source>
        <dbReference type="EMBL" id="TCF47552.1"/>
    </source>
</evidence>
<gene>
    <name evidence="5" type="ORF">MCC10102_0401</name>
</gene>
<protein>
    <submittedName>
        <fullName evidence="5">Capsular polysaccharide biosynthesis protein</fullName>
    </submittedName>
</protein>